<dbReference type="PANTHER" id="PTHR48098:SF1">
    <property type="entry name" value="DIACYLGLYCEROL ACYLTRANSFERASE_MYCOLYLTRANSFERASE AG85A"/>
    <property type="match status" value="1"/>
</dbReference>
<protein>
    <submittedName>
        <fullName evidence="1">Esterase family protein</fullName>
    </submittedName>
</protein>
<dbReference type="OrthoDB" id="4510758at2"/>
<evidence type="ECO:0000313" key="1">
    <source>
        <dbReference type="EMBL" id="AWB83258.1"/>
    </source>
</evidence>
<gene>
    <name evidence="1" type="ORF">C3E79_01140</name>
</gene>
<dbReference type="Proteomes" id="UP000244754">
    <property type="component" value="Chromosome"/>
</dbReference>
<dbReference type="InterPro" id="IPR000801">
    <property type="entry name" value="Esterase-like"/>
</dbReference>
<evidence type="ECO:0000313" key="2">
    <source>
        <dbReference type="Proteomes" id="UP000244754"/>
    </source>
</evidence>
<accession>A0A2S0WBW9</accession>
<dbReference type="Pfam" id="PF00756">
    <property type="entry name" value="Esterase"/>
    <property type="match status" value="1"/>
</dbReference>
<dbReference type="SUPFAM" id="SSF53474">
    <property type="entry name" value="alpha/beta-Hydrolases"/>
    <property type="match status" value="1"/>
</dbReference>
<organism evidence="1 2">
    <name type="scientific">Corynebacterium liangguodongii</name>
    <dbReference type="NCBI Taxonomy" id="2079535"/>
    <lineage>
        <taxon>Bacteria</taxon>
        <taxon>Bacillati</taxon>
        <taxon>Actinomycetota</taxon>
        <taxon>Actinomycetes</taxon>
        <taxon>Mycobacteriales</taxon>
        <taxon>Corynebacteriaceae</taxon>
        <taxon>Corynebacterium</taxon>
    </lineage>
</organism>
<sequence>MNLKRSVLATTAAISLALGTAPAAFAGANPDTVTAATVAGDTPVGTVKAWDAKTEPSLTIPGGKPQSWTQQVDHKNVLSYKVYSPSMNKDIPIAVIPATNEAGERVDGAPIIYLLNGAGGAEQDADWLKMFKAVDFFKGKGVNVVIPQAGAFTYYTDWLDDNVQGTYVNGPQKWETFLTKELPGPIEETLKADNRRAIVGFSMSGTSSLVLPAHNPGFYDAAASFSGCAATSSFHAYNFARLTVNRGSGTADFKTVTPEQMWGPMGGAYNRYNDALLNADKLAGTALYISTATGLAGRPDQVGYLVGQGASEPVASVAATTLQVEGGVIEAAINKCSHDLRAKLEHLNIPATYEFRNAGTHSWPYWRDDIVESWETTIKPAFGL</sequence>
<dbReference type="PANTHER" id="PTHR48098">
    <property type="entry name" value="ENTEROCHELIN ESTERASE-RELATED"/>
    <property type="match status" value="1"/>
</dbReference>
<dbReference type="InterPro" id="IPR050583">
    <property type="entry name" value="Mycobacterial_A85_antigen"/>
</dbReference>
<dbReference type="GO" id="GO:0016747">
    <property type="term" value="F:acyltransferase activity, transferring groups other than amino-acyl groups"/>
    <property type="evidence" value="ECO:0007669"/>
    <property type="project" value="TreeGrafter"/>
</dbReference>
<dbReference type="Gene3D" id="3.40.50.1820">
    <property type="entry name" value="alpha/beta hydrolase"/>
    <property type="match status" value="1"/>
</dbReference>
<dbReference type="KEGG" id="clia:C3E79_01140"/>
<reference evidence="2" key="1">
    <citation type="submission" date="2018-01" db="EMBL/GenBank/DDBJ databases">
        <authorList>
            <person name="Li J."/>
        </authorList>
    </citation>
    <scope>NUCLEOTIDE SEQUENCE [LARGE SCALE GENOMIC DNA]</scope>
    <source>
        <strain evidence="2">2184</strain>
    </source>
</reference>
<dbReference type="EMBL" id="CP026948">
    <property type="protein sequence ID" value="AWB83258.1"/>
    <property type="molecule type" value="Genomic_DNA"/>
</dbReference>
<dbReference type="AlphaFoldDB" id="A0A2S0WBW9"/>
<dbReference type="InterPro" id="IPR029058">
    <property type="entry name" value="AB_hydrolase_fold"/>
</dbReference>
<proteinExistence type="predicted"/>
<dbReference type="RefSeq" id="WP_108403254.1">
    <property type="nucleotide sequence ID" value="NZ_CP026948.1"/>
</dbReference>
<keyword evidence="2" id="KW-1185">Reference proteome</keyword>
<name>A0A2S0WBW9_9CORY</name>